<accession>A0AAJ7P9X0</accession>
<evidence type="ECO:0000256" key="1">
    <source>
        <dbReference type="SAM" id="Phobius"/>
    </source>
</evidence>
<keyword evidence="1" id="KW-0472">Membrane</keyword>
<dbReference type="PANTHER" id="PTHR35270:SF2">
    <property type="entry name" value="FUSELESS, ISOFORM A"/>
    <property type="match status" value="1"/>
</dbReference>
<reference evidence="3" key="1">
    <citation type="submission" date="2025-08" db="UniProtKB">
        <authorList>
            <consortium name="RefSeq"/>
        </authorList>
    </citation>
    <scope>IDENTIFICATION</scope>
</reference>
<dbReference type="Proteomes" id="UP000694867">
    <property type="component" value="Unplaced"/>
</dbReference>
<proteinExistence type="predicted"/>
<evidence type="ECO:0000313" key="2">
    <source>
        <dbReference type="Proteomes" id="UP000694867"/>
    </source>
</evidence>
<feature type="transmembrane region" description="Helical" evidence="1">
    <location>
        <begin position="78"/>
        <end position="99"/>
    </location>
</feature>
<name>A0AAJ7P9X0_9ACAR</name>
<feature type="transmembrane region" description="Helical" evidence="1">
    <location>
        <begin position="204"/>
        <end position="226"/>
    </location>
</feature>
<organism evidence="2 3">
    <name type="scientific">Galendromus occidentalis</name>
    <name type="common">western predatory mite</name>
    <dbReference type="NCBI Taxonomy" id="34638"/>
    <lineage>
        <taxon>Eukaryota</taxon>
        <taxon>Metazoa</taxon>
        <taxon>Ecdysozoa</taxon>
        <taxon>Arthropoda</taxon>
        <taxon>Chelicerata</taxon>
        <taxon>Arachnida</taxon>
        <taxon>Acari</taxon>
        <taxon>Parasitiformes</taxon>
        <taxon>Mesostigmata</taxon>
        <taxon>Gamasina</taxon>
        <taxon>Phytoseioidea</taxon>
        <taxon>Phytoseiidae</taxon>
        <taxon>Typhlodrominae</taxon>
        <taxon>Galendromus</taxon>
    </lineage>
</organism>
<feature type="transmembrane region" description="Helical" evidence="1">
    <location>
        <begin position="41"/>
        <end position="66"/>
    </location>
</feature>
<dbReference type="GeneID" id="100906413"/>
<dbReference type="KEGG" id="goe:100906413"/>
<feature type="transmembrane region" description="Helical" evidence="1">
    <location>
        <begin position="285"/>
        <end position="306"/>
    </location>
</feature>
<protein>
    <submittedName>
        <fullName evidence="3">Uncharacterized protein LOC100906413</fullName>
    </submittedName>
</protein>
<evidence type="ECO:0000313" key="3">
    <source>
        <dbReference type="RefSeq" id="XP_018495263.2"/>
    </source>
</evidence>
<keyword evidence="1" id="KW-0812">Transmembrane</keyword>
<dbReference type="InterPro" id="IPR032751">
    <property type="entry name" value="Fuseless"/>
</dbReference>
<dbReference type="PANTHER" id="PTHR35270">
    <property type="entry name" value="FUSELESS, ISOFORM A"/>
    <property type="match status" value="1"/>
</dbReference>
<keyword evidence="1" id="KW-1133">Transmembrane helix</keyword>
<gene>
    <name evidence="3" type="primary">LOC100906413</name>
</gene>
<dbReference type="AlphaFoldDB" id="A0AAJ7P9X0"/>
<dbReference type="RefSeq" id="XP_018495263.2">
    <property type="nucleotide sequence ID" value="XM_018639747.2"/>
</dbReference>
<feature type="transmembrane region" description="Helical" evidence="1">
    <location>
        <begin position="318"/>
        <end position="341"/>
    </location>
</feature>
<keyword evidence="2" id="KW-1185">Reference proteome</keyword>
<feature type="transmembrane region" description="Helical" evidence="1">
    <location>
        <begin position="246"/>
        <end position="264"/>
    </location>
</feature>
<sequence length="378" mass="41783">MPNDHFEYPRKMVSKICSSIYSETKEPAPYPSKITSVDNRLLFVVDILLCHFILSPLVIANWAFAWQICDATGKTIESSLICCLIGFVVLTMLCQSQFFLKQHAVSPTGKALPVVASVYNIVVAFATILSWRGVWTIMDIRIGTDLKSCIASFSLGAALLSGAGALKTSAIAPPFLLQSDDVSRRDGAVFDFPTRFQQKRGFRLALDAIFTNIVSIVGVVGVWRALWIPQDILLEFDSDDSHALRSNLLSCSIGWLSALILIGLQPYMDTVFRGVEIRVSWWYRFAFESFWSLLQSLSTVFLWRGIWNLSETYLGDLFVGVPAVHGCVTVVLFTTLALDVLSMNCNTGAKGCSCDGSGIGNHIRYLSSEIDSSRCEIP</sequence>
<feature type="transmembrane region" description="Helical" evidence="1">
    <location>
        <begin position="111"/>
        <end position="131"/>
    </location>
</feature>
<dbReference type="Pfam" id="PF15993">
    <property type="entry name" value="Fuseless"/>
    <property type="match status" value="1"/>
</dbReference>